<dbReference type="Pfam" id="PF05362">
    <property type="entry name" value="Lon_C"/>
    <property type="match status" value="1"/>
</dbReference>
<dbReference type="InterPro" id="IPR027417">
    <property type="entry name" value="P-loop_NTPase"/>
</dbReference>
<keyword evidence="1" id="KW-0378">Hydrolase</keyword>
<accession>A0A0F9NVS2</accession>
<dbReference type="Pfam" id="PF20437">
    <property type="entry name" value="LonC_helical"/>
    <property type="match status" value="1"/>
</dbReference>
<evidence type="ECO:0000259" key="2">
    <source>
        <dbReference type="PROSITE" id="PS51786"/>
    </source>
</evidence>
<reference evidence="3" key="1">
    <citation type="journal article" date="2015" name="Nature">
        <title>Complex archaea that bridge the gap between prokaryotes and eukaryotes.</title>
        <authorList>
            <person name="Spang A."/>
            <person name="Saw J.H."/>
            <person name="Jorgensen S.L."/>
            <person name="Zaremba-Niedzwiedzka K."/>
            <person name="Martijn J."/>
            <person name="Lind A.E."/>
            <person name="van Eijk R."/>
            <person name="Schleper C."/>
            <person name="Guy L."/>
            <person name="Ettema T.J."/>
        </authorList>
    </citation>
    <scope>NUCLEOTIDE SEQUENCE</scope>
</reference>
<dbReference type="Gene3D" id="3.30.230.10">
    <property type="match status" value="1"/>
</dbReference>
<dbReference type="Gene3D" id="3.40.50.300">
    <property type="entry name" value="P-loop containing nucleotide triphosphate hydrolases"/>
    <property type="match status" value="2"/>
</dbReference>
<keyword evidence="1" id="KW-0645">Protease</keyword>
<evidence type="ECO:0000256" key="1">
    <source>
        <dbReference type="ARBA" id="ARBA00022670"/>
    </source>
</evidence>
<dbReference type="GO" id="GO:0030163">
    <property type="term" value="P:protein catabolic process"/>
    <property type="evidence" value="ECO:0007669"/>
    <property type="project" value="InterPro"/>
</dbReference>
<dbReference type="GO" id="GO:0006508">
    <property type="term" value="P:proteolysis"/>
    <property type="evidence" value="ECO:0007669"/>
    <property type="project" value="UniProtKB-KW"/>
</dbReference>
<dbReference type="Gene3D" id="1.10.8.60">
    <property type="match status" value="1"/>
</dbReference>
<dbReference type="InterPro" id="IPR014721">
    <property type="entry name" value="Ribsml_uS5_D2-typ_fold_subgr"/>
</dbReference>
<gene>
    <name evidence="3" type="ORF">LCGC14_0978280</name>
</gene>
<dbReference type="InterPro" id="IPR046843">
    <property type="entry name" value="LonB_AAA-LID"/>
</dbReference>
<comment type="caution">
    <text evidence="3">The sequence shown here is derived from an EMBL/GenBank/DDBJ whole genome shotgun (WGS) entry which is preliminary data.</text>
</comment>
<organism evidence="3">
    <name type="scientific">marine sediment metagenome</name>
    <dbReference type="NCBI Taxonomy" id="412755"/>
    <lineage>
        <taxon>unclassified sequences</taxon>
        <taxon>metagenomes</taxon>
        <taxon>ecological metagenomes</taxon>
    </lineage>
</organism>
<dbReference type="InterPro" id="IPR046844">
    <property type="entry name" value="Lon-like_helical"/>
</dbReference>
<dbReference type="SUPFAM" id="SSF54211">
    <property type="entry name" value="Ribosomal protein S5 domain 2-like"/>
    <property type="match status" value="1"/>
</dbReference>
<dbReference type="GO" id="GO:0005524">
    <property type="term" value="F:ATP binding"/>
    <property type="evidence" value="ECO:0007669"/>
    <property type="project" value="InterPro"/>
</dbReference>
<dbReference type="InterPro" id="IPR008269">
    <property type="entry name" value="Lon_proteolytic"/>
</dbReference>
<dbReference type="PROSITE" id="PS51786">
    <property type="entry name" value="LON_PROTEOLYTIC"/>
    <property type="match status" value="1"/>
</dbReference>
<dbReference type="SUPFAM" id="SSF52540">
    <property type="entry name" value="P-loop containing nucleoside triphosphate hydrolases"/>
    <property type="match status" value="1"/>
</dbReference>
<dbReference type="InterPro" id="IPR027065">
    <property type="entry name" value="Lon_Prtase"/>
</dbReference>
<feature type="non-terminal residue" evidence="3">
    <location>
        <position position="743"/>
    </location>
</feature>
<dbReference type="Pfam" id="PF20436">
    <property type="entry name" value="LonB_AAA-LID"/>
    <property type="match status" value="1"/>
</dbReference>
<sequence length="743" mass="81323">MALKSTAKMDIPAGLPSSRLRIECDPKSLGFKTTASLKSTSGLIGQDRAIGAIKLSAEISHKEFNLYVLGREGTGRHTAVKRLLLEAAAVRPMPCDWVYVNNFDTPHKPNAMRLAPGSATALKSAMQQLVDDLAVEIPALFESEDYQTQRRAIEEEFGQKHEKPIAEFADQAKVENVALLRTPMGFMLAAIEDGKPIKPEVYEALTPEQRGEVDAKIERLQEHLAGVLKQGPQLEKEHRQKVETLHAGMAEHAVSLRIHEVENEFSKEPCIVGYLKNVRTDMMSNAELFLLSKERAKDGPFPEVIRKYHLDPHFDRYAVNVMVSHDANDTAAAPIITEDLPSLGQLTGRIEHISEMGTLATNFTLIKPGALHRANGGYLVLDAQRLLSEPYAWEALKRCLQSQSIAITSLAERLSLSPTTTLEPDPIPLDVRVVLIGNGRLHMLLQNFDPEFGQLFKVQADFEDDLTRNAKSIRALARVVADYADQEGLRPMTAGAVAALLDQAVRMAEDNKKLSLEIGALTDVMREADFYAVQQKRDLISDSHISQAIMQAEYRAARIKERMQEAVVRKTILIDTSGTRVGQVNGLSVVGIGNHHFGRSSRITATVRLGAGKLIDIEREVELGGPLHSKGVLILSSYLASHYAVDVPMSLHASLVFEQSYGGVDGDSASSAELYALLSALSGVPIRQGLAVTGSVNQNGEVQAIGGVNEKIEGFFDLCVVRGLTGEQGVLIPASNIDHLMLR</sequence>
<dbReference type="InterPro" id="IPR041699">
    <property type="entry name" value="AAA_32"/>
</dbReference>
<name>A0A0F9NVS2_9ZZZZ</name>
<evidence type="ECO:0000313" key="3">
    <source>
        <dbReference type="EMBL" id="KKN16197.1"/>
    </source>
</evidence>
<dbReference type="GO" id="GO:0004176">
    <property type="term" value="F:ATP-dependent peptidase activity"/>
    <property type="evidence" value="ECO:0007669"/>
    <property type="project" value="InterPro"/>
</dbReference>
<dbReference type="PRINTS" id="PR00830">
    <property type="entry name" value="ENDOLAPTASE"/>
</dbReference>
<dbReference type="GO" id="GO:0004252">
    <property type="term" value="F:serine-type endopeptidase activity"/>
    <property type="evidence" value="ECO:0007669"/>
    <property type="project" value="InterPro"/>
</dbReference>
<dbReference type="AlphaFoldDB" id="A0A0F9NVS2"/>
<feature type="domain" description="Lon proteolytic" evidence="2">
    <location>
        <begin position="578"/>
        <end position="743"/>
    </location>
</feature>
<protein>
    <recommendedName>
        <fullName evidence="2">Lon proteolytic domain-containing protein</fullName>
    </recommendedName>
</protein>
<dbReference type="Pfam" id="PF13654">
    <property type="entry name" value="AAA_32"/>
    <property type="match status" value="1"/>
</dbReference>
<dbReference type="PANTHER" id="PTHR10046">
    <property type="entry name" value="ATP DEPENDENT LON PROTEASE FAMILY MEMBER"/>
    <property type="match status" value="1"/>
</dbReference>
<proteinExistence type="predicted"/>
<dbReference type="EMBL" id="LAZR01003638">
    <property type="protein sequence ID" value="KKN16197.1"/>
    <property type="molecule type" value="Genomic_DNA"/>
</dbReference>
<dbReference type="InterPro" id="IPR020568">
    <property type="entry name" value="Ribosomal_Su5_D2-typ_SF"/>
</dbReference>